<sequence>MIDMKYSDVRSRLFKIINIYIEDEVIRLQLLEDAALERNVRGVLYVLDEYKNKNLSEEDKEFCKDLFFYF</sequence>
<organism evidence="1 2">
    <name type="scientific">Streptococcus himalayensis</name>
    <dbReference type="NCBI Taxonomy" id="1888195"/>
    <lineage>
        <taxon>Bacteria</taxon>
        <taxon>Bacillati</taxon>
        <taxon>Bacillota</taxon>
        <taxon>Bacilli</taxon>
        <taxon>Lactobacillales</taxon>
        <taxon>Streptococcaceae</taxon>
        <taxon>Streptococcus</taxon>
    </lineage>
</organism>
<dbReference type="EMBL" id="BMJN01000002">
    <property type="protein sequence ID" value="GGE24301.1"/>
    <property type="molecule type" value="Genomic_DNA"/>
</dbReference>
<dbReference type="AlphaFoldDB" id="A0A917A3Q0"/>
<protein>
    <submittedName>
        <fullName evidence="1">Uncharacterized protein</fullName>
    </submittedName>
</protein>
<evidence type="ECO:0000313" key="1">
    <source>
        <dbReference type="EMBL" id="GGE24301.1"/>
    </source>
</evidence>
<dbReference type="Proteomes" id="UP000660801">
    <property type="component" value="Unassembled WGS sequence"/>
</dbReference>
<proteinExistence type="predicted"/>
<reference evidence="1" key="2">
    <citation type="submission" date="2020-09" db="EMBL/GenBank/DDBJ databases">
        <authorList>
            <person name="Sun Q."/>
            <person name="Zhou Y."/>
        </authorList>
    </citation>
    <scope>NUCLEOTIDE SEQUENCE</scope>
    <source>
        <strain evidence="1">CGMCC 1.15533</strain>
    </source>
</reference>
<name>A0A917A3Q0_9STRE</name>
<reference evidence="1" key="1">
    <citation type="journal article" date="2014" name="Int. J. Syst. Evol. Microbiol.">
        <title>Complete genome sequence of Corynebacterium casei LMG S-19264T (=DSM 44701T), isolated from a smear-ripened cheese.</title>
        <authorList>
            <consortium name="US DOE Joint Genome Institute (JGI-PGF)"/>
            <person name="Walter F."/>
            <person name="Albersmeier A."/>
            <person name="Kalinowski J."/>
            <person name="Ruckert C."/>
        </authorList>
    </citation>
    <scope>NUCLEOTIDE SEQUENCE</scope>
    <source>
        <strain evidence="1">CGMCC 1.15533</strain>
    </source>
</reference>
<evidence type="ECO:0000313" key="2">
    <source>
        <dbReference type="Proteomes" id="UP000660801"/>
    </source>
</evidence>
<keyword evidence="2" id="KW-1185">Reference proteome</keyword>
<accession>A0A917A3Q0</accession>
<gene>
    <name evidence="1" type="ORF">GCM10011510_01750</name>
</gene>
<comment type="caution">
    <text evidence="1">The sequence shown here is derived from an EMBL/GenBank/DDBJ whole genome shotgun (WGS) entry which is preliminary data.</text>
</comment>